<dbReference type="EC" id="5.6.2.3" evidence="3"/>
<keyword evidence="3" id="KW-0347">Helicase</keyword>
<comment type="function">
    <text evidence="3">DNA-dependent ATPase and ATP-dependent 5'-3' DNA helicase. Has no activity on blunt DNA or DNA with 3'-overhangs, requires at least 10 bases of 5'-ssDNA for helicase activity.</text>
</comment>
<comment type="similarity">
    <text evidence="3">Belongs to the RecD family. RecD2 subfamily.</text>
</comment>
<dbReference type="InterPro" id="IPR027417">
    <property type="entry name" value="P-loop_NTPase"/>
</dbReference>
<dbReference type="InterPro" id="IPR027785">
    <property type="entry name" value="UvrD-like_helicase_C"/>
</dbReference>
<dbReference type="GO" id="GO:0017116">
    <property type="term" value="F:single-stranded DNA helicase activity"/>
    <property type="evidence" value="ECO:0007669"/>
    <property type="project" value="TreeGrafter"/>
</dbReference>
<dbReference type="OrthoDB" id="9803432at2"/>
<dbReference type="Pfam" id="PF13538">
    <property type="entry name" value="UvrD_C_2"/>
    <property type="match status" value="1"/>
</dbReference>
<dbReference type="HAMAP" id="MF_01488">
    <property type="entry name" value="RecD2"/>
    <property type="match status" value="1"/>
</dbReference>
<dbReference type="Gene3D" id="1.10.10.2220">
    <property type="match status" value="1"/>
</dbReference>
<dbReference type="InterPro" id="IPR006345">
    <property type="entry name" value="RecD2"/>
</dbReference>
<evidence type="ECO:0000313" key="5">
    <source>
        <dbReference type="EMBL" id="SEW08741.1"/>
    </source>
</evidence>
<dbReference type="Pfam" id="PF14490">
    <property type="entry name" value="HHH_RecD2"/>
    <property type="match status" value="2"/>
</dbReference>
<dbReference type="InterPro" id="IPR050534">
    <property type="entry name" value="Coronavir_polyprotein_1ab"/>
</dbReference>
<dbReference type="GO" id="GO:0005524">
    <property type="term" value="F:ATP binding"/>
    <property type="evidence" value="ECO:0007669"/>
    <property type="project" value="UniProtKB-UniRule"/>
</dbReference>
<dbReference type="InterPro" id="IPR010994">
    <property type="entry name" value="RuvA_2-like"/>
</dbReference>
<dbReference type="PANTHER" id="PTHR43788:SF6">
    <property type="entry name" value="DNA HELICASE B"/>
    <property type="match status" value="1"/>
</dbReference>
<comment type="catalytic activity">
    <reaction evidence="3">
        <text>ATP + H2O = ADP + phosphate + H(+)</text>
        <dbReference type="Rhea" id="RHEA:13065"/>
        <dbReference type="ChEBI" id="CHEBI:15377"/>
        <dbReference type="ChEBI" id="CHEBI:15378"/>
        <dbReference type="ChEBI" id="CHEBI:30616"/>
        <dbReference type="ChEBI" id="CHEBI:43474"/>
        <dbReference type="ChEBI" id="CHEBI:456216"/>
        <dbReference type="EC" id="5.6.2.3"/>
    </reaction>
</comment>
<dbReference type="RefSeq" id="WP_092451911.1">
    <property type="nucleotide sequence ID" value="NZ_FOJI01000004.1"/>
</dbReference>
<dbReference type="Pfam" id="PF18335">
    <property type="entry name" value="SH3_13"/>
    <property type="match status" value="1"/>
</dbReference>
<dbReference type="InterPro" id="IPR055446">
    <property type="entry name" value="RecD2_N_OB"/>
</dbReference>
<dbReference type="InterPro" id="IPR029493">
    <property type="entry name" value="RecD2-like_HHH"/>
</dbReference>
<evidence type="ECO:0000256" key="1">
    <source>
        <dbReference type="ARBA" id="ARBA00022741"/>
    </source>
</evidence>
<keyword evidence="1 3" id="KW-0547">Nucleotide-binding</keyword>
<dbReference type="STRING" id="99656.SAMN05421659_104126"/>
<dbReference type="InterPro" id="IPR041451">
    <property type="entry name" value="RecD2_SH13"/>
</dbReference>
<name>A0A1I0P3F0_9FIRM</name>
<dbReference type="Pfam" id="PF23139">
    <property type="entry name" value="OB_YrrC"/>
    <property type="match status" value="1"/>
</dbReference>
<dbReference type="NCBIfam" id="TIGR01448">
    <property type="entry name" value="recD_rel"/>
    <property type="match status" value="1"/>
</dbReference>
<dbReference type="SMART" id="SM00382">
    <property type="entry name" value="AAA"/>
    <property type="match status" value="1"/>
</dbReference>
<organism evidence="5 6">
    <name type="scientific">[Clostridium] fimetarium</name>
    <dbReference type="NCBI Taxonomy" id="99656"/>
    <lineage>
        <taxon>Bacteria</taxon>
        <taxon>Bacillati</taxon>
        <taxon>Bacillota</taxon>
        <taxon>Clostridia</taxon>
        <taxon>Lachnospirales</taxon>
        <taxon>Lachnospiraceae</taxon>
    </lineage>
</organism>
<dbReference type="GO" id="GO:0003677">
    <property type="term" value="F:DNA binding"/>
    <property type="evidence" value="ECO:0007669"/>
    <property type="project" value="UniProtKB-UniRule"/>
</dbReference>
<protein>
    <recommendedName>
        <fullName evidence="3">ATP-dependent RecD2 DNA helicase</fullName>
        <ecNumber evidence="3">5.6.2.3</ecNumber>
    </recommendedName>
    <alternativeName>
        <fullName evidence="3">DNA 5'-3' helicase subunit RecD2</fullName>
    </alternativeName>
</protein>
<keyword evidence="3" id="KW-0238">DNA-binding</keyword>
<dbReference type="SUPFAM" id="SSF52540">
    <property type="entry name" value="P-loop containing nucleoside triphosphate hydrolases"/>
    <property type="match status" value="1"/>
</dbReference>
<feature type="domain" description="AAA+ ATPase" evidence="4">
    <location>
        <begin position="336"/>
        <end position="487"/>
    </location>
</feature>
<dbReference type="Proteomes" id="UP000199701">
    <property type="component" value="Unassembled WGS sequence"/>
</dbReference>
<dbReference type="Pfam" id="PF13245">
    <property type="entry name" value="AAA_19"/>
    <property type="match status" value="1"/>
</dbReference>
<dbReference type="CDD" id="cd17933">
    <property type="entry name" value="DEXSc_RecD-like"/>
    <property type="match status" value="1"/>
</dbReference>
<keyword evidence="2 3" id="KW-0067">ATP-binding</keyword>
<dbReference type="Gene3D" id="2.30.30.940">
    <property type="match status" value="1"/>
</dbReference>
<dbReference type="PANTHER" id="PTHR43788">
    <property type="entry name" value="DNA2/NAM7 HELICASE FAMILY MEMBER"/>
    <property type="match status" value="1"/>
</dbReference>
<dbReference type="GO" id="GO:0009338">
    <property type="term" value="C:exodeoxyribonuclease V complex"/>
    <property type="evidence" value="ECO:0007669"/>
    <property type="project" value="TreeGrafter"/>
</dbReference>
<accession>A0A1I0P3F0</accession>
<dbReference type="GO" id="GO:0043139">
    <property type="term" value="F:5'-3' DNA helicase activity"/>
    <property type="evidence" value="ECO:0007669"/>
    <property type="project" value="UniProtKB-UniRule"/>
</dbReference>
<proteinExistence type="inferred from homology"/>
<dbReference type="Gene3D" id="1.10.150.20">
    <property type="entry name" value="5' to 3' exonuclease, C-terminal subdomain"/>
    <property type="match status" value="1"/>
</dbReference>
<dbReference type="GO" id="GO:0016887">
    <property type="term" value="F:ATP hydrolysis activity"/>
    <property type="evidence" value="ECO:0007669"/>
    <property type="project" value="RHEA"/>
</dbReference>
<evidence type="ECO:0000259" key="4">
    <source>
        <dbReference type="SMART" id="SM00382"/>
    </source>
</evidence>
<dbReference type="CDD" id="cd18809">
    <property type="entry name" value="SF1_C_RecD"/>
    <property type="match status" value="1"/>
</dbReference>
<dbReference type="InterPro" id="IPR003593">
    <property type="entry name" value="AAA+_ATPase"/>
</dbReference>
<sequence length="746" mass="83876">MEHNNENSIEGFVDSIVFRNEDNGYTVFNIICNGSEVTCVGVLSYINEGEFIAATGEYVMHPIYLQQFKITSYEIRVPEDIQSVKRYLGSGAIKGIGEKLAESIIKKFGEDTFRIIEDEPERLAEIKGISVKKAMEIADQLVEKKDMRKAMMFLQEYGINMNLANKIYTQYGNDIYRIIKENPYKLADDINGIGFKIADEIAQRVGVKSDSDFRIRSGIMYELLLATTNGHVYLPMKELINSTRQLLLIDMVNIDKFIMDLSIDKKIIVKQVKDQQVVYASSYYYTELSVAGMLVNLDIKYSDDDLEVEKSIGSIEKSNEMILDGVQRQAVKDAILNGLMVITGGPGTGKTTTINTIIKYFEIEGMDIRLAAPTGRAAKRMSETTGYEAQTIHRMLELSGNAGDNTAAMNFERNELNPLETDVIIIDEMSMVDINLMNSLLKAIAVGTRLILVGDVDQLPSVGPGNVLKDIIQSGCVNVVMLTKIFRQAATSEIIINAHKINNGEEVILNKYSKDFLFIKRDNPESITGAICTLIRDKLPDYVNAKISDIQILTPMKKGAVGVEKLNKILQEFLNPAAKEKTEKEYGDTVFKVGDKVMQVKNNYQLEWEKRSKYGIPTDGGTGIFNGDIGIIETINLFSEQMIVKFDDEKYVEYSFKQLEELELAYAVTIHKSQGSEYPAVIIPMFSGPKMLMTRNLLYTAVTRAKTCVCIVGSQNFFQEMIRNVSEQMRYSTLAERIKEMQSIAD</sequence>
<keyword evidence="3" id="KW-0378">Hydrolase</keyword>
<dbReference type="EMBL" id="FOJI01000004">
    <property type="protein sequence ID" value="SEW08741.1"/>
    <property type="molecule type" value="Genomic_DNA"/>
</dbReference>
<evidence type="ECO:0000256" key="3">
    <source>
        <dbReference type="HAMAP-Rule" id="MF_01488"/>
    </source>
</evidence>
<dbReference type="SUPFAM" id="SSF47781">
    <property type="entry name" value="RuvA domain 2-like"/>
    <property type="match status" value="1"/>
</dbReference>
<evidence type="ECO:0000256" key="2">
    <source>
        <dbReference type="ARBA" id="ARBA00022840"/>
    </source>
</evidence>
<dbReference type="GO" id="GO:0006310">
    <property type="term" value="P:DNA recombination"/>
    <property type="evidence" value="ECO:0007669"/>
    <property type="project" value="InterPro"/>
</dbReference>
<keyword evidence="6" id="KW-1185">Reference proteome</keyword>
<dbReference type="AlphaFoldDB" id="A0A1I0P3F0"/>
<keyword evidence="3" id="KW-0413">Isomerase</keyword>
<reference evidence="5 6" key="1">
    <citation type="submission" date="2016-10" db="EMBL/GenBank/DDBJ databases">
        <authorList>
            <person name="de Groot N.N."/>
        </authorList>
    </citation>
    <scope>NUCLEOTIDE SEQUENCE [LARGE SCALE GENOMIC DNA]</scope>
    <source>
        <strain evidence="5 6">DSM 9179</strain>
    </source>
</reference>
<gene>
    <name evidence="3" type="primary">recD2</name>
    <name evidence="5" type="ORF">SAMN05421659_104126</name>
</gene>
<feature type="binding site" evidence="3">
    <location>
        <begin position="347"/>
        <end position="351"/>
    </location>
    <ligand>
        <name>ATP</name>
        <dbReference type="ChEBI" id="CHEBI:30616"/>
    </ligand>
</feature>
<dbReference type="Gene3D" id="3.40.50.300">
    <property type="entry name" value="P-loop containing nucleotide triphosphate hydrolases"/>
    <property type="match status" value="2"/>
</dbReference>
<evidence type="ECO:0000313" key="6">
    <source>
        <dbReference type="Proteomes" id="UP000199701"/>
    </source>
</evidence>